<dbReference type="RefSeq" id="WP_222823642.1">
    <property type="nucleotide sequence ID" value="NZ_JAHWXP010000001.1"/>
</dbReference>
<protein>
    <recommendedName>
        <fullName evidence="3">Ribbon-helix-helix protein, CopG family</fullName>
    </recommendedName>
</protein>
<dbReference type="Proteomes" id="UP000759298">
    <property type="component" value="Unassembled WGS sequence"/>
</dbReference>
<evidence type="ECO:0000313" key="2">
    <source>
        <dbReference type="Proteomes" id="UP000759298"/>
    </source>
</evidence>
<name>A0ABS7PA01_9SPHN</name>
<evidence type="ECO:0008006" key="3">
    <source>
        <dbReference type="Google" id="ProtNLM"/>
    </source>
</evidence>
<evidence type="ECO:0000313" key="1">
    <source>
        <dbReference type="EMBL" id="MBY8335895.1"/>
    </source>
</evidence>
<gene>
    <name evidence="1" type="ORF">KYN89_02420</name>
</gene>
<reference evidence="1 2" key="1">
    <citation type="submission" date="2021-07" db="EMBL/GenBank/DDBJ databases">
        <title>Alteriqipengyuania abyssalis NZ-12B nov, sp.nov isolated from deep sea sponge in pacific ocean.</title>
        <authorList>
            <person name="Tareen S."/>
            <person name="Wink J."/>
        </authorList>
    </citation>
    <scope>NUCLEOTIDE SEQUENCE [LARGE SCALE GENOMIC DNA]</scope>
    <source>
        <strain evidence="1 2">NZ-12B</strain>
    </source>
</reference>
<dbReference type="EMBL" id="JAHWXP010000001">
    <property type="protein sequence ID" value="MBY8335895.1"/>
    <property type="molecule type" value="Genomic_DNA"/>
</dbReference>
<sequence>MRGIHSDNLVAFRASDTLVSALRLQAEQSGVSVSEYLRSTVREKVGL</sequence>
<proteinExistence type="predicted"/>
<comment type="caution">
    <text evidence="1">The sequence shown here is derived from an EMBL/GenBank/DDBJ whole genome shotgun (WGS) entry which is preliminary data.</text>
</comment>
<organism evidence="1 2">
    <name type="scientific">Alteriqipengyuania abyssalis</name>
    <dbReference type="NCBI Taxonomy" id="2860200"/>
    <lineage>
        <taxon>Bacteria</taxon>
        <taxon>Pseudomonadati</taxon>
        <taxon>Pseudomonadota</taxon>
        <taxon>Alphaproteobacteria</taxon>
        <taxon>Sphingomonadales</taxon>
        <taxon>Erythrobacteraceae</taxon>
        <taxon>Alteriqipengyuania</taxon>
    </lineage>
</organism>
<keyword evidence="2" id="KW-1185">Reference proteome</keyword>
<accession>A0ABS7PA01</accession>